<protein>
    <submittedName>
        <fullName evidence="1">Uncharacterized protein</fullName>
    </submittedName>
</protein>
<sequence length="133" mass="15761">MGMDYKYSGSASYGRFDKELCAVAEIFGAVKTDNLKTRETDVARFNSKHNMFYHVFGTYSILKADELKFLFPKDTNKTLVKWFQNVYGKFTVEETKEIFEQMRKHPDIEIISQQIWNELLFCSKNNLPWHILR</sequence>
<evidence type="ECO:0000313" key="1">
    <source>
        <dbReference type="EMBL" id="DAF48054.1"/>
    </source>
</evidence>
<dbReference type="EMBL" id="BK032562">
    <property type="protein sequence ID" value="DAF48054.1"/>
    <property type="molecule type" value="Genomic_DNA"/>
</dbReference>
<name>A0A8S5SAU7_9CAUD</name>
<reference evidence="1" key="1">
    <citation type="journal article" date="2021" name="Proc. Natl. Acad. Sci. U.S.A.">
        <title>A Catalog of Tens of Thousands of Viruses from Human Metagenomes Reveals Hidden Associations with Chronic Diseases.</title>
        <authorList>
            <person name="Tisza M.J."/>
            <person name="Buck C.B."/>
        </authorList>
    </citation>
    <scope>NUCLEOTIDE SEQUENCE</scope>
    <source>
        <strain evidence="1">CtgaY24</strain>
    </source>
</reference>
<accession>A0A8S5SAU7</accession>
<proteinExistence type="predicted"/>
<organism evidence="1">
    <name type="scientific">Siphoviridae sp. ctgaY24</name>
    <dbReference type="NCBI Taxonomy" id="2827911"/>
    <lineage>
        <taxon>Viruses</taxon>
        <taxon>Duplodnaviria</taxon>
        <taxon>Heunggongvirae</taxon>
        <taxon>Uroviricota</taxon>
        <taxon>Caudoviricetes</taxon>
    </lineage>
</organism>